<dbReference type="Pfam" id="PF13349">
    <property type="entry name" value="DUF4097"/>
    <property type="match status" value="1"/>
</dbReference>
<gene>
    <name evidence="3" type="ORF">QI30_04200</name>
</gene>
<dbReference type="PANTHER" id="PTHR34094">
    <property type="match status" value="1"/>
</dbReference>
<name>A0A433RWW2_9BACL</name>
<organism evidence="3 4">
    <name type="scientific">Candidatus Kurthia intestinigallinarum</name>
    <dbReference type="NCBI Taxonomy" id="1562256"/>
    <lineage>
        <taxon>Bacteria</taxon>
        <taxon>Bacillati</taxon>
        <taxon>Bacillota</taxon>
        <taxon>Bacilli</taxon>
        <taxon>Bacillales</taxon>
        <taxon>Caryophanaceae</taxon>
        <taxon>Kurthia</taxon>
    </lineage>
</organism>
<evidence type="ECO:0000256" key="1">
    <source>
        <dbReference type="SAM" id="Phobius"/>
    </source>
</evidence>
<feature type="domain" description="DUF4097" evidence="2">
    <location>
        <begin position="43"/>
        <end position="244"/>
    </location>
</feature>
<evidence type="ECO:0000313" key="4">
    <source>
        <dbReference type="Proteomes" id="UP000288623"/>
    </source>
</evidence>
<reference evidence="3 4" key="1">
    <citation type="submission" date="2014-11" db="EMBL/GenBank/DDBJ databases">
        <title>Genome sequence and analysis of novel Kurthia sp.</title>
        <authorList>
            <person name="Lawson J.N."/>
            <person name="Gonzalez J.E."/>
            <person name="Rinauldi L."/>
            <person name="Xuan Z."/>
            <person name="Firman A."/>
            <person name="Shaddox L."/>
            <person name="Trudeau A."/>
            <person name="Shah S."/>
            <person name="Reiman D."/>
        </authorList>
    </citation>
    <scope>NUCLEOTIDE SEQUENCE [LARGE SCALE GENOMIC DNA]</scope>
    <source>
        <strain evidence="3 4">3B1D</strain>
    </source>
</reference>
<dbReference type="OrthoDB" id="9804829at2"/>
<dbReference type="InterPro" id="IPR025164">
    <property type="entry name" value="Toastrack_DUF4097"/>
</dbReference>
<dbReference type="Proteomes" id="UP000288623">
    <property type="component" value="Unassembled WGS sequence"/>
</dbReference>
<evidence type="ECO:0000313" key="3">
    <source>
        <dbReference type="EMBL" id="RUS57765.1"/>
    </source>
</evidence>
<evidence type="ECO:0000259" key="2">
    <source>
        <dbReference type="Pfam" id="PF13349"/>
    </source>
</evidence>
<dbReference type="AlphaFoldDB" id="A0A433RWW2"/>
<keyword evidence="1" id="KW-0812">Transmembrane</keyword>
<dbReference type="EMBL" id="JTFC01000012">
    <property type="protein sequence ID" value="RUS57765.1"/>
    <property type="molecule type" value="Genomic_DNA"/>
</dbReference>
<dbReference type="RefSeq" id="WP_158620957.1">
    <property type="nucleotide sequence ID" value="NZ_JTFC01000012.1"/>
</dbReference>
<comment type="caution">
    <text evidence="3">The sequence shown here is derived from an EMBL/GenBank/DDBJ whole genome shotgun (WGS) entry which is preliminary data.</text>
</comment>
<dbReference type="PANTHER" id="PTHR34094:SF1">
    <property type="entry name" value="PROTEIN FAM185A"/>
    <property type="match status" value="1"/>
</dbReference>
<feature type="transmembrane region" description="Helical" evidence="1">
    <location>
        <begin position="7"/>
        <end position="26"/>
    </location>
</feature>
<keyword evidence="4" id="KW-1185">Reference proteome</keyword>
<proteinExistence type="predicted"/>
<accession>A0A433RWW2</accession>
<keyword evidence="1" id="KW-0472">Membrane</keyword>
<sequence>MRKTLGLSMGAIILLVMIGIYTFTFFNKSQTTSFADAVLHTFQLDVSSADIFVEQTSSDSIEVKTTETRTSKFDIREKSNGQLAIQQNTKGFLSWLSFGSKPEVHISLPATQYDKLKIHASSGDIKLKDITVTSVQIEASSGDIKANDLKAETYDLRTTSGDMELGQLGSDAKEVSIRSSSGDILVKTLTTDTLLAESTSGDISFDTITLGRGKSTVTTTSGDIHITPIFSEDTSLSIYSSSGDQILTNKNDNHFSFTIRTSSGDIRVPSSYTLTTEKDHEVTGTTATTSSNTLTMEASSGDVKIKD</sequence>
<keyword evidence="1" id="KW-1133">Transmembrane helix</keyword>
<protein>
    <recommendedName>
        <fullName evidence="2">DUF4097 domain-containing protein</fullName>
    </recommendedName>
</protein>